<protein>
    <recommendedName>
        <fullName evidence="3">BD-FAE-like domain-containing protein</fullName>
    </recommendedName>
</protein>
<feature type="domain" description="BD-FAE-like" evidence="3">
    <location>
        <begin position="265"/>
        <end position="385"/>
    </location>
</feature>
<feature type="compositionally biased region" description="Basic and acidic residues" evidence="1">
    <location>
        <begin position="217"/>
        <end position="230"/>
    </location>
</feature>
<dbReference type="InterPro" id="IPR048124">
    <property type="entry name" value="Tannase_B"/>
</dbReference>
<feature type="region of interest" description="Disordered" evidence="1">
    <location>
        <begin position="144"/>
        <end position="265"/>
    </location>
</feature>
<dbReference type="Proteomes" id="UP000266258">
    <property type="component" value="Unassembled WGS sequence"/>
</dbReference>
<feature type="compositionally biased region" description="Basic and acidic residues" evidence="1">
    <location>
        <begin position="254"/>
        <end position="265"/>
    </location>
</feature>
<evidence type="ECO:0000259" key="3">
    <source>
        <dbReference type="Pfam" id="PF20434"/>
    </source>
</evidence>
<proteinExistence type="predicted"/>
<feature type="region of interest" description="Disordered" evidence="1">
    <location>
        <begin position="640"/>
        <end position="686"/>
    </location>
</feature>
<dbReference type="EMBL" id="NRJH01000010">
    <property type="protein sequence ID" value="RIY33752.1"/>
    <property type="molecule type" value="Genomic_DNA"/>
</dbReference>
<feature type="signal peptide" evidence="2">
    <location>
        <begin position="1"/>
        <end position="19"/>
    </location>
</feature>
<feature type="chain" id="PRO_5017449704" description="BD-FAE-like domain-containing protein" evidence="2">
    <location>
        <begin position="20"/>
        <end position="686"/>
    </location>
</feature>
<dbReference type="InterPro" id="IPR049492">
    <property type="entry name" value="BD-FAE-like_dom"/>
</dbReference>
<comment type="caution">
    <text evidence="4">The sequence shown here is derived from an EMBL/GenBank/DDBJ whole genome shotgun (WGS) entry which is preliminary data.</text>
</comment>
<feature type="region of interest" description="Disordered" evidence="1">
    <location>
        <begin position="23"/>
        <end position="49"/>
    </location>
</feature>
<dbReference type="InterPro" id="IPR029058">
    <property type="entry name" value="AB_hydrolase_fold"/>
</dbReference>
<accession>A0A3A1Y670</accession>
<dbReference type="Pfam" id="PF20434">
    <property type="entry name" value="BD-FAE"/>
    <property type="match status" value="1"/>
</dbReference>
<organism evidence="4 5">
    <name type="scientific">Psittacicella melopsittaci</name>
    <dbReference type="NCBI Taxonomy" id="2028576"/>
    <lineage>
        <taxon>Bacteria</taxon>
        <taxon>Pseudomonadati</taxon>
        <taxon>Pseudomonadota</taxon>
        <taxon>Gammaproteobacteria</taxon>
        <taxon>Pasteurellales</taxon>
        <taxon>Psittacicellaceae</taxon>
        <taxon>Psittacicella</taxon>
    </lineage>
</organism>
<name>A0A3A1Y670_9GAMM</name>
<keyword evidence="5" id="KW-1185">Reference proteome</keyword>
<keyword evidence="2" id="KW-0732">Signal</keyword>
<dbReference type="AlphaFoldDB" id="A0A3A1Y670"/>
<feature type="compositionally biased region" description="Low complexity" evidence="1">
    <location>
        <begin position="171"/>
        <end position="206"/>
    </location>
</feature>
<sequence length="686" mass="74456">MALTSAAALAMMLTTNTFAETNTQQQNTNSNQQNTNNNQQNKNKSATAPATAETFSGNYSLQFDPNANYTLQAIQVHGRVIIVRAYENVVYVAHPQDPTYESMNIYIPQAYFYGQEINGYTVDTAPIFMPNAIGGYMPATPMQLGGMQVNTTDPTEVKFPPPPRPGKQHAKGQPGQQPATQAQQGQQPPADGQQPPADGQQGQKPADANAQQGQKPADAKHGQRPADAKHGQRPADANQGPRHGAKGQPPMPQRGERRQGEDRTAAMKEALAKGMIVVSPGARGRTLEAQDGSYYGKAPAAIVDLKAAVRYLHANDKVMPGDANKIIANGTSAGGALSALLGATGNQQAYEPYLKQLGAADASDAIFAVSAYAPITNLDHADAAYEWLFNGVNNYKAIKVSMLDYNVQRTYTNGTLTEEQQKVSDQLKALFPEYLNSLNLKANGTNLTLDSNGNGSFKQYVADKLKESAQRAYDAHPRHFHVAEYPWLTLKGGKVTSVDLDKYAQWVERQKTPPAFDGLDLSTGENNLFGNAKTNNQHFTKYAYDNSKVSSSMADPEVVKMMNPMYYIDSSNKPGVAEYWRIRHGSLDKDTSLAIPTMLALKLENNGYDVNFQFAWNTPHSGDYDLPQLFAWIENITKPQDQLKRPEKLENRPEPQGPEAGAPGAPAPAGDQGQAPAQAPATSEGN</sequence>
<evidence type="ECO:0000313" key="5">
    <source>
        <dbReference type="Proteomes" id="UP000266258"/>
    </source>
</evidence>
<dbReference type="Gene3D" id="3.40.50.1820">
    <property type="entry name" value="alpha/beta hydrolase"/>
    <property type="match status" value="2"/>
</dbReference>
<feature type="compositionally biased region" description="Low complexity" evidence="1">
    <location>
        <begin position="657"/>
        <end position="686"/>
    </location>
</feature>
<feature type="compositionally biased region" description="Low complexity" evidence="1">
    <location>
        <begin position="23"/>
        <end position="43"/>
    </location>
</feature>
<dbReference type="SUPFAM" id="SSF53474">
    <property type="entry name" value="alpha/beta-Hydrolases"/>
    <property type="match status" value="1"/>
</dbReference>
<dbReference type="NCBIfam" id="NF041556">
    <property type="entry name" value="tannase_B"/>
    <property type="match status" value="1"/>
</dbReference>
<feature type="compositionally biased region" description="Basic and acidic residues" evidence="1">
    <location>
        <begin position="641"/>
        <end position="653"/>
    </location>
</feature>
<reference evidence="4 5" key="1">
    <citation type="submission" date="2017-08" db="EMBL/GenBank/DDBJ databases">
        <title>Reclassification of Bisgaard taxon 37 and 44.</title>
        <authorList>
            <person name="Christensen H."/>
        </authorList>
    </citation>
    <scope>NUCLEOTIDE SEQUENCE [LARGE SCALE GENOMIC DNA]</scope>
    <source>
        <strain evidence="4 5">B96_4</strain>
    </source>
</reference>
<gene>
    <name evidence="4" type="ORF">CJP74_00975</name>
</gene>
<evidence type="ECO:0000313" key="4">
    <source>
        <dbReference type="EMBL" id="RIY33752.1"/>
    </source>
</evidence>
<evidence type="ECO:0000256" key="1">
    <source>
        <dbReference type="SAM" id="MobiDB-lite"/>
    </source>
</evidence>
<evidence type="ECO:0000256" key="2">
    <source>
        <dbReference type="SAM" id="SignalP"/>
    </source>
</evidence>